<keyword evidence="1" id="KW-0812">Transmembrane</keyword>
<dbReference type="RefSeq" id="WP_390210938.1">
    <property type="nucleotide sequence ID" value="NZ_JBHTAH010000012.1"/>
</dbReference>
<sequence>MVLQAITTPQLGLAGFGIIFVAIGAHLLTDPDRFNWMLYNNKYDSEERRSTERNQEYIRGAGFVLGGIVFLFMAVTW</sequence>
<keyword evidence="1" id="KW-0472">Membrane</keyword>
<comment type="caution">
    <text evidence="2">The sequence shown here is derived from an EMBL/GenBank/DDBJ whole genome shotgun (WGS) entry which is preliminary data.</text>
</comment>
<keyword evidence="3" id="KW-1185">Reference proteome</keyword>
<reference evidence="2 3" key="1">
    <citation type="journal article" date="2019" name="Int. J. Syst. Evol. Microbiol.">
        <title>The Global Catalogue of Microorganisms (GCM) 10K type strain sequencing project: providing services to taxonomists for standard genome sequencing and annotation.</title>
        <authorList>
            <consortium name="The Broad Institute Genomics Platform"/>
            <consortium name="The Broad Institute Genome Sequencing Center for Infectious Disease"/>
            <person name="Wu L."/>
            <person name="Ma J."/>
        </authorList>
    </citation>
    <scope>NUCLEOTIDE SEQUENCE [LARGE SCALE GENOMIC DNA]</scope>
    <source>
        <strain evidence="2 3">DT31</strain>
    </source>
</reference>
<evidence type="ECO:0000256" key="1">
    <source>
        <dbReference type="SAM" id="Phobius"/>
    </source>
</evidence>
<evidence type="ECO:0008006" key="4">
    <source>
        <dbReference type="Google" id="ProtNLM"/>
    </source>
</evidence>
<dbReference type="AlphaFoldDB" id="A0ABD5WEU9"/>
<feature type="transmembrane region" description="Helical" evidence="1">
    <location>
        <begin position="12"/>
        <end position="29"/>
    </location>
</feature>
<evidence type="ECO:0000313" key="2">
    <source>
        <dbReference type="EMBL" id="MFC7070655.1"/>
    </source>
</evidence>
<name>A0ABD5WEU9_9EURY</name>
<accession>A0ABD5WEU9</accession>
<keyword evidence="1" id="KW-1133">Transmembrane helix</keyword>
<proteinExistence type="predicted"/>
<gene>
    <name evidence="2" type="ORF">ACFQL9_13455</name>
</gene>
<organism evidence="2 3">
    <name type="scientific">Halobaculum lipolyticum</name>
    <dbReference type="NCBI Taxonomy" id="3032001"/>
    <lineage>
        <taxon>Archaea</taxon>
        <taxon>Methanobacteriati</taxon>
        <taxon>Methanobacteriota</taxon>
        <taxon>Stenosarchaea group</taxon>
        <taxon>Halobacteria</taxon>
        <taxon>Halobacteriales</taxon>
        <taxon>Haloferacaceae</taxon>
        <taxon>Halobaculum</taxon>
    </lineage>
</organism>
<evidence type="ECO:0000313" key="3">
    <source>
        <dbReference type="Proteomes" id="UP001596461"/>
    </source>
</evidence>
<protein>
    <recommendedName>
        <fullName evidence="4">DUF3784 domain-containing protein</fullName>
    </recommendedName>
</protein>
<feature type="transmembrane region" description="Helical" evidence="1">
    <location>
        <begin position="57"/>
        <end position="75"/>
    </location>
</feature>
<dbReference type="EMBL" id="JBHTAH010000012">
    <property type="protein sequence ID" value="MFC7070655.1"/>
    <property type="molecule type" value="Genomic_DNA"/>
</dbReference>
<dbReference type="Proteomes" id="UP001596461">
    <property type="component" value="Unassembled WGS sequence"/>
</dbReference>